<dbReference type="PANTHER" id="PTHR13411:SF6">
    <property type="entry name" value="PLASMINOGEN RECEPTOR (KT)"/>
    <property type="match status" value="1"/>
</dbReference>
<sequence length="128" mass="14484">MERISKELNDLFKSQLESEIIVKEITLERENAIKLARNRELFGWFGLAGTTMLATIMYAALNSKNKISVVAITPIIMGGGYFYERLFGNQLEEIKKGAENILLKETQLLKPVGGTVTLHEIDKRIERA</sequence>
<keyword evidence="2" id="KW-1185">Reference proteome</keyword>
<evidence type="ECO:0000313" key="2">
    <source>
        <dbReference type="Proteomes" id="UP000038045"/>
    </source>
</evidence>
<dbReference type="Proteomes" id="UP000038045">
    <property type="component" value="Unplaced"/>
</dbReference>
<name>A0A0N5A2U1_PARTI</name>
<keyword evidence="1" id="KW-0472">Membrane</keyword>
<evidence type="ECO:0000313" key="3">
    <source>
        <dbReference type="WBParaSite" id="PTRK_0001595500.1"/>
    </source>
</evidence>
<feature type="transmembrane region" description="Helical" evidence="1">
    <location>
        <begin position="67"/>
        <end position="83"/>
    </location>
</feature>
<reference evidence="3" key="1">
    <citation type="submission" date="2017-02" db="UniProtKB">
        <authorList>
            <consortium name="WormBaseParasite"/>
        </authorList>
    </citation>
    <scope>IDENTIFICATION</scope>
</reference>
<dbReference type="WBParaSite" id="PTRK_0001595500.1">
    <property type="protein sequence ID" value="PTRK_0001595500.1"/>
    <property type="gene ID" value="PTRK_0001595500"/>
</dbReference>
<evidence type="ECO:0000256" key="1">
    <source>
        <dbReference type="SAM" id="Phobius"/>
    </source>
</evidence>
<keyword evidence="1" id="KW-1133">Transmembrane helix</keyword>
<dbReference type="AlphaFoldDB" id="A0A0N5A2U1"/>
<dbReference type="Pfam" id="PF10166">
    <property type="entry name" value="DUF2368"/>
    <property type="match status" value="1"/>
</dbReference>
<keyword evidence="1" id="KW-0812">Transmembrane</keyword>
<dbReference type="STRING" id="131310.A0A0N5A2U1"/>
<dbReference type="InterPro" id="IPR019319">
    <property type="entry name" value="Plg-R(KT)"/>
</dbReference>
<proteinExistence type="predicted"/>
<protein>
    <submittedName>
        <fullName evidence="3">Plasminogen receptor (KT)</fullName>
    </submittedName>
</protein>
<feature type="transmembrane region" description="Helical" evidence="1">
    <location>
        <begin position="41"/>
        <end position="61"/>
    </location>
</feature>
<accession>A0A0N5A2U1</accession>
<dbReference type="GO" id="GO:0005886">
    <property type="term" value="C:plasma membrane"/>
    <property type="evidence" value="ECO:0007669"/>
    <property type="project" value="InterPro"/>
</dbReference>
<dbReference type="PANTHER" id="PTHR13411">
    <property type="entry name" value="PLASMINOGEN RECEPTOR (KT)"/>
    <property type="match status" value="1"/>
</dbReference>
<organism evidence="2 3">
    <name type="scientific">Parastrongyloides trichosuri</name>
    <name type="common">Possum-specific nematode worm</name>
    <dbReference type="NCBI Taxonomy" id="131310"/>
    <lineage>
        <taxon>Eukaryota</taxon>
        <taxon>Metazoa</taxon>
        <taxon>Ecdysozoa</taxon>
        <taxon>Nematoda</taxon>
        <taxon>Chromadorea</taxon>
        <taxon>Rhabditida</taxon>
        <taxon>Tylenchina</taxon>
        <taxon>Panagrolaimomorpha</taxon>
        <taxon>Strongyloidoidea</taxon>
        <taxon>Strongyloididae</taxon>
        <taxon>Parastrongyloides</taxon>
    </lineage>
</organism>